<dbReference type="Pfam" id="PF01966">
    <property type="entry name" value="HD"/>
    <property type="match status" value="1"/>
</dbReference>
<keyword evidence="1" id="KW-0472">Membrane</keyword>
<dbReference type="Proteomes" id="UP000182753">
    <property type="component" value="Unassembled WGS sequence"/>
</dbReference>
<dbReference type="NCBIfam" id="TIGR00277">
    <property type="entry name" value="HDIG"/>
    <property type="match status" value="1"/>
</dbReference>
<comment type="caution">
    <text evidence="3">The sequence shown here is derived from an EMBL/GenBank/DDBJ whole genome shotgun (WGS) entry which is preliminary data.</text>
</comment>
<dbReference type="SUPFAM" id="SSF109604">
    <property type="entry name" value="HD-domain/PDEase-like"/>
    <property type="match status" value="1"/>
</dbReference>
<dbReference type="PANTHER" id="PTHR36442:SF1">
    <property type="entry name" value="CYCLIC-DI-AMP PHOSPHODIESTERASE PGPH"/>
    <property type="match status" value="1"/>
</dbReference>
<dbReference type="EMBL" id="MNUJ01000058">
    <property type="protein sequence ID" value="OIN88856.1"/>
    <property type="molecule type" value="Genomic_DNA"/>
</dbReference>
<proteinExistence type="predicted"/>
<protein>
    <recommendedName>
        <fullName evidence="2">HD domain-containing protein</fullName>
    </recommendedName>
</protein>
<dbReference type="InterPro" id="IPR006674">
    <property type="entry name" value="HD_domain"/>
</dbReference>
<dbReference type="Gene3D" id="1.10.3210.10">
    <property type="entry name" value="Hypothetical protein af1432"/>
    <property type="match status" value="1"/>
</dbReference>
<dbReference type="SMART" id="SM00471">
    <property type="entry name" value="HDc"/>
    <property type="match status" value="1"/>
</dbReference>
<accession>A0A1J4RP74</accession>
<evidence type="ECO:0000259" key="2">
    <source>
        <dbReference type="PROSITE" id="PS51831"/>
    </source>
</evidence>
<dbReference type="InterPro" id="IPR006675">
    <property type="entry name" value="HDIG_dom"/>
</dbReference>
<gene>
    <name evidence="3" type="ORF">AUJ40_02980</name>
</gene>
<evidence type="ECO:0000256" key="1">
    <source>
        <dbReference type="SAM" id="Phobius"/>
    </source>
</evidence>
<organism evidence="3 4">
    <name type="scientific">Candidatus Berkelbacteria bacterium CG1_02_42_45</name>
    <dbReference type="NCBI Taxonomy" id="1805036"/>
    <lineage>
        <taxon>Bacteria</taxon>
        <taxon>Candidatus Berkelbacteria</taxon>
    </lineage>
</organism>
<dbReference type="InterPro" id="IPR003607">
    <property type="entry name" value="HD/PDEase_dom"/>
</dbReference>
<keyword evidence="1" id="KW-0812">Transmembrane</keyword>
<dbReference type="CDD" id="cd00077">
    <property type="entry name" value="HDc"/>
    <property type="match status" value="1"/>
</dbReference>
<dbReference type="PANTHER" id="PTHR36442">
    <property type="entry name" value="CYCLIC-DI-AMP PHOSPHODIESTERASE PGPH"/>
    <property type="match status" value="1"/>
</dbReference>
<dbReference type="PROSITE" id="PS51831">
    <property type="entry name" value="HD"/>
    <property type="match status" value="1"/>
</dbReference>
<name>A0A1J4RP74_9BACT</name>
<reference evidence="3 4" key="1">
    <citation type="journal article" date="2016" name="Environ. Microbiol.">
        <title>Genomic resolution of a cold subsurface aquifer community provides metabolic insights for novel microbes adapted to high CO concentrations.</title>
        <authorList>
            <person name="Probst A.J."/>
            <person name="Castelle C.J."/>
            <person name="Singh A."/>
            <person name="Brown C.T."/>
            <person name="Anantharaman K."/>
            <person name="Sharon I."/>
            <person name="Hug L.A."/>
            <person name="Burstein D."/>
            <person name="Emerson J.B."/>
            <person name="Thomas B.C."/>
            <person name="Banfield J.F."/>
        </authorList>
    </citation>
    <scope>NUCLEOTIDE SEQUENCE [LARGE SCALE GENOMIC DNA]</scope>
    <source>
        <strain evidence="3">CG1_02_42_45</strain>
    </source>
</reference>
<feature type="domain" description="HD" evidence="2">
    <location>
        <begin position="99"/>
        <end position="241"/>
    </location>
</feature>
<sequence length="307" mass="34630">MNKVSKKYFLFFVLTLFLIILFFSSAFILPVLYTYTRNITKLIVLLALSSLASGVAIALILTYLSPTISEGISLIKRYSRLENLNHPLLVRLSTEAPGSYHHSISVANLGQKAAKALGADSTLARIAGYYHDIGKLIHPETYIENQSQAKEKFKSLGQVYKVAKIITSHTKKGVEIAQHYRLPEEISNIIAEHHGSTLARFLYEEAKEFGIPEKNNFRYSGPKPQTIESAIIMLADCVEAATKGAKILDRARISEIVDKIIEDKIAEKQFHNLRISETELQKIRTSFIDTLSLMYHQRIYIADNDQN</sequence>
<dbReference type="InterPro" id="IPR052722">
    <property type="entry name" value="PgpH_phosphodiesterase"/>
</dbReference>
<dbReference type="AlphaFoldDB" id="A0A1J4RP74"/>
<evidence type="ECO:0000313" key="3">
    <source>
        <dbReference type="EMBL" id="OIN88856.1"/>
    </source>
</evidence>
<evidence type="ECO:0000313" key="4">
    <source>
        <dbReference type="Proteomes" id="UP000182753"/>
    </source>
</evidence>
<feature type="transmembrane region" description="Helical" evidence="1">
    <location>
        <begin position="42"/>
        <end position="64"/>
    </location>
</feature>
<keyword evidence="1" id="KW-1133">Transmembrane helix</keyword>